<dbReference type="EMBL" id="JAUOTP010000004">
    <property type="protein sequence ID" value="MDO6414922.1"/>
    <property type="molecule type" value="Genomic_DNA"/>
</dbReference>
<dbReference type="Proteomes" id="UP001169764">
    <property type="component" value="Unassembled WGS sequence"/>
</dbReference>
<gene>
    <name evidence="4" type="ORF">Q4F19_11065</name>
</gene>
<keyword evidence="1 2" id="KW-0597">Phosphoprotein</keyword>
<evidence type="ECO:0000256" key="2">
    <source>
        <dbReference type="PROSITE-ProRule" id="PRU00169"/>
    </source>
</evidence>
<evidence type="ECO:0000313" key="5">
    <source>
        <dbReference type="Proteomes" id="UP001169764"/>
    </source>
</evidence>
<proteinExistence type="predicted"/>
<keyword evidence="5" id="KW-1185">Reference proteome</keyword>
<dbReference type="PANTHER" id="PTHR44591">
    <property type="entry name" value="STRESS RESPONSE REGULATOR PROTEIN 1"/>
    <property type="match status" value="1"/>
</dbReference>
<dbReference type="Pfam" id="PF00072">
    <property type="entry name" value="Response_reg"/>
    <property type="match status" value="1"/>
</dbReference>
<organism evidence="4 5">
    <name type="scientific">Sphingomonas natans</name>
    <dbReference type="NCBI Taxonomy" id="3063330"/>
    <lineage>
        <taxon>Bacteria</taxon>
        <taxon>Pseudomonadati</taxon>
        <taxon>Pseudomonadota</taxon>
        <taxon>Alphaproteobacteria</taxon>
        <taxon>Sphingomonadales</taxon>
        <taxon>Sphingomonadaceae</taxon>
        <taxon>Sphingomonas</taxon>
    </lineage>
</organism>
<sequence>MAGKLKILCVEDDEDALFITSLSLGLDENIATSLSRGAGEALGILQGREEHFDCIILDAKLPDLSGADLLTAIRELDDYRQTPIIFLTGSVRKADADVYRSLGALAMIAKPFDPLTLAAEVRGIITGS</sequence>
<feature type="modified residue" description="4-aspartylphosphate" evidence="2">
    <location>
        <position position="58"/>
    </location>
</feature>
<comment type="caution">
    <text evidence="4">The sequence shown here is derived from an EMBL/GenBank/DDBJ whole genome shotgun (WGS) entry which is preliminary data.</text>
</comment>
<dbReference type="PANTHER" id="PTHR44591:SF3">
    <property type="entry name" value="RESPONSE REGULATORY DOMAIN-CONTAINING PROTEIN"/>
    <property type="match status" value="1"/>
</dbReference>
<dbReference type="RefSeq" id="WP_303542532.1">
    <property type="nucleotide sequence ID" value="NZ_JAUOTP010000004.1"/>
</dbReference>
<evidence type="ECO:0000259" key="3">
    <source>
        <dbReference type="PROSITE" id="PS50110"/>
    </source>
</evidence>
<dbReference type="InterPro" id="IPR050595">
    <property type="entry name" value="Bact_response_regulator"/>
</dbReference>
<dbReference type="InterPro" id="IPR011006">
    <property type="entry name" value="CheY-like_superfamily"/>
</dbReference>
<accession>A0ABT8Y9B2</accession>
<dbReference type="SUPFAM" id="SSF52172">
    <property type="entry name" value="CheY-like"/>
    <property type="match status" value="1"/>
</dbReference>
<name>A0ABT8Y9B2_9SPHN</name>
<feature type="domain" description="Response regulatory" evidence="3">
    <location>
        <begin position="6"/>
        <end position="125"/>
    </location>
</feature>
<reference evidence="4" key="1">
    <citation type="submission" date="2023-07" db="EMBL/GenBank/DDBJ databases">
        <authorList>
            <person name="Kim M."/>
        </authorList>
    </citation>
    <scope>NUCLEOTIDE SEQUENCE</scope>
    <source>
        <strain evidence="4">BIUV-7</strain>
    </source>
</reference>
<dbReference type="PROSITE" id="PS50110">
    <property type="entry name" value="RESPONSE_REGULATORY"/>
    <property type="match status" value="1"/>
</dbReference>
<dbReference type="InterPro" id="IPR001789">
    <property type="entry name" value="Sig_transdc_resp-reg_receiver"/>
</dbReference>
<protein>
    <submittedName>
        <fullName evidence="4">Response regulator</fullName>
    </submittedName>
</protein>
<evidence type="ECO:0000313" key="4">
    <source>
        <dbReference type="EMBL" id="MDO6414922.1"/>
    </source>
</evidence>
<evidence type="ECO:0000256" key="1">
    <source>
        <dbReference type="ARBA" id="ARBA00022553"/>
    </source>
</evidence>
<dbReference type="SMART" id="SM00448">
    <property type="entry name" value="REC"/>
    <property type="match status" value="1"/>
</dbReference>
<dbReference type="Gene3D" id="3.40.50.2300">
    <property type="match status" value="1"/>
</dbReference>